<evidence type="ECO:0000313" key="3">
    <source>
        <dbReference type="Proteomes" id="UP000239560"/>
    </source>
</evidence>
<accession>A0A2S9ZX68</accession>
<feature type="region of interest" description="Disordered" evidence="1">
    <location>
        <begin position="168"/>
        <end position="191"/>
    </location>
</feature>
<evidence type="ECO:0000313" key="2">
    <source>
        <dbReference type="EMBL" id="PRQ70337.1"/>
    </source>
</evidence>
<evidence type="ECO:0000256" key="1">
    <source>
        <dbReference type="SAM" id="MobiDB-lite"/>
    </source>
</evidence>
<reference evidence="2 3" key="1">
    <citation type="journal article" date="2018" name="Elife">
        <title>Functional genomics of lipid metabolism in the oleaginous yeast Rhodosporidium toruloides.</title>
        <authorList>
            <person name="Coradetti S.T."/>
            <person name="Pinel D."/>
            <person name="Geiselman G."/>
            <person name="Ito M."/>
            <person name="Mondo S."/>
            <person name="Reilly M.C."/>
            <person name="Cheng Y.F."/>
            <person name="Bauer S."/>
            <person name="Grigoriev I."/>
            <person name="Gladden J.M."/>
            <person name="Simmons B.A."/>
            <person name="Brem R."/>
            <person name="Arkin A.P."/>
            <person name="Skerker J.M."/>
        </authorList>
    </citation>
    <scope>NUCLEOTIDE SEQUENCE [LARGE SCALE GENOMIC DNA]</scope>
    <source>
        <strain evidence="2 3">NBRC 0880</strain>
    </source>
</reference>
<proteinExistence type="predicted"/>
<dbReference type="EMBL" id="LCTV02000015">
    <property type="protein sequence ID" value="PRQ70337.1"/>
    <property type="molecule type" value="Genomic_DNA"/>
</dbReference>
<protein>
    <recommendedName>
        <fullName evidence="4">Pyridoxamine 5'-phosphate oxidase putative domain-containing protein</fullName>
    </recommendedName>
</protein>
<dbReference type="PANTHER" id="PTHR39336:SF1">
    <property type="entry name" value="PYRIDOXAMINE PHOSPHATE OXIDASE FAMILY PROTEIN (AFU_ORTHOLOGUE AFUA_6G11440)"/>
    <property type="match status" value="1"/>
</dbReference>
<feature type="compositionally biased region" description="Low complexity" evidence="1">
    <location>
        <begin position="181"/>
        <end position="190"/>
    </location>
</feature>
<dbReference type="SUPFAM" id="SSF50475">
    <property type="entry name" value="FMN-binding split barrel"/>
    <property type="match status" value="1"/>
</dbReference>
<name>A0A2S9ZX68_RHOTO</name>
<dbReference type="Proteomes" id="UP000239560">
    <property type="component" value="Unassembled WGS sequence"/>
</dbReference>
<sequence length="297" mass="32141">MGAFYDQIPESLIPWIKEQKVFWVASAPLSAAGTVNVSPKVGTGYDCLTIASTTAVWYVDMTGSGNETISHMREPGNGRLTILFNAFEGPPRILRLFGHASILPRDSAQFNALLPPGDKRRLPGVRAVVWMEVERVGTSCGYAVPFMEFVGERSRLKDHFTPYELSDASYLSTHPPPSPSSSPTQTVAPPSENPKGLAAYWKLKNAESVDGLPGLEAAGFPPEKGAIRKARRGVRVAYGAEAVRRERRGWNGSVVFVWAVVGVVVGWWAGQGGYERVREELVDLAQQVAGAIGSSVA</sequence>
<dbReference type="OrthoDB" id="539398at2759"/>
<evidence type="ECO:0008006" key="4">
    <source>
        <dbReference type="Google" id="ProtNLM"/>
    </source>
</evidence>
<dbReference type="PANTHER" id="PTHR39336">
    <property type="entry name" value="PYRIDOXAMINE PHOSPHATE OXIDASE FAMILY PROTEIN (AFU_ORTHOLOGUE AFUA_6G11440)"/>
    <property type="match status" value="1"/>
</dbReference>
<comment type="caution">
    <text evidence="2">The sequence shown here is derived from an EMBL/GenBank/DDBJ whole genome shotgun (WGS) entry which is preliminary data.</text>
</comment>
<organism evidence="2 3">
    <name type="scientific">Rhodotorula toruloides</name>
    <name type="common">Yeast</name>
    <name type="synonym">Rhodosporidium toruloides</name>
    <dbReference type="NCBI Taxonomy" id="5286"/>
    <lineage>
        <taxon>Eukaryota</taxon>
        <taxon>Fungi</taxon>
        <taxon>Dikarya</taxon>
        <taxon>Basidiomycota</taxon>
        <taxon>Pucciniomycotina</taxon>
        <taxon>Microbotryomycetes</taxon>
        <taxon>Sporidiobolales</taxon>
        <taxon>Sporidiobolaceae</taxon>
        <taxon>Rhodotorula</taxon>
    </lineage>
</organism>
<dbReference type="AlphaFoldDB" id="A0A2S9ZX68"/>
<gene>
    <name evidence="2" type="ORF">AAT19DRAFT_11086</name>
</gene>